<dbReference type="SUPFAM" id="SSF52047">
    <property type="entry name" value="RNI-like"/>
    <property type="match status" value="1"/>
</dbReference>
<accession>A0AA38UBU6</accession>
<dbReference type="AlphaFoldDB" id="A0AA38UBU6"/>
<name>A0AA38UBU6_9AGAR</name>
<dbReference type="EMBL" id="MU806361">
    <property type="protein sequence ID" value="KAJ3835965.1"/>
    <property type="molecule type" value="Genomic_DNA"/>
</dbReference>
<proteinExistence type="predicted"/>
<evidence type="ECO:0000313" key="2">
    <source>
        <dbReference type="Proteomes" id="UP001163846"/>
    </source>
</evidence>
<comment type="caution">
    <text evidence="1">The sequence shown here is derived from an EMBL/GenBank/DDBJ whole genome shotgun (WGS) entry which is preliminary data.</text>
</comment>
<dbReference type="InterPro" id="IPR032675">
    <property type="entry name" value="LRR_dom_sf"/>
</dbReference>
<keyword evidence="2" id="KW-1185">Reference proteome</keyword>
<organism evidence="1 2">
    <name type="scientific">Lentinula raphanica</name>
    <dbReference type="NCBI Taxonomy" id="153919"/>
    <lineage>
        <taxon>Eukaryota</taxon>
        <taxon>Fungi</taxon>
        <taxon>Dikarya</taxon>
        <taxon>Basidiomycota</taxon>
        <taxon>Agaricomycotina</taxon>
        <taxon>Agaricomycetes</taxon>
        <taxon>Agaricomycetidae</taxon>
        <taxon>Agaricales</taxon>
        <taxon>Marasmiineae</taxon>
        <taxon>Omphalotaceae</taxon>
        <taxon>Lentinula</taxon>
    </lineage>
</organism>
<dbReference type="Gene3D" id="3.80.10.10">
    <property type="entry name" value="Ribonuclease Inhibitor"/>
    <property type="match status" value="1"/>
</dbReference>
<dbReference type="Proteomes" id="UP001163846">
    <property type="component" value="Unassembled WGS sequence"/>
</dbReference>
<evidence type="ECO:0000313" key="1">
    <source>
        <dbReference type="EMBL" id="KAJ3835965.1"/>
    </source>
</evidence>
<protein>
    <recommendedName>
        <fullName evidence="3">F-box domain-containing protein</fullName>
    </recommendedName>
</protein>
<reference evidence="1" key="1">
    <citation type="submission" date="2022-08" db="EMBL/GenBank/DDBJ databases">
        <authorList>
            <consortium name="DOE Joint Genome Institute"/>
            <person name="Min B."/>
            <person name="Riley R."/>
            <person name="Sierra-Patev S."/>
            <person name="Naranjo-Ortiz M."/>
            <person name="Looney B."/>
            <person name="Konkel Z."/>
            <person name="Slot J.C."/>
            <person name="Sakamoto Y."/>
            <person name="Steenwyk J.L."/>
            <person name="Rokas A."/>
            <person name="Carro J."/>
            <person name="Camarero S."/>
            <person name="Ferreira P."/>
            <person name="Molpeceres G."/>
            <person name="Ruiz-Duenas F.J."/>
            <person name="Serrano A."/>
            <person name="Henrissat B."/>
            <person name="Drula E."/>
            <person name="Hughes K.W."/>
            <person name="Mata J.L."/>
            <person name="Ishikawa N.K."/>
            <person name="Vargas-Isla R."/>
            <person name="Ushijima S."/>
            <person name="Smith C.A."/>
            <person name="Ahrendt S."/>
            <person name="Andreopoulos W."/>
            <person name="He G."/>
            <person name="Labutti K."/>
            <person name="Lipzen A."/>
            <person name="Ng V."/>
            <person name="Sandor L."/>
            <person name="Barry K."/>
            <person name="Martinez A.T."/>
            <person name="Xiao Y."/>
            <person name="Gibbons J.G."/>
            <person name="Terashima K."/>
            <person name="Hibbett D.S."/>
            <person name="Grigoriev I.V."/>
        </authorList>
    </citation>
    <scope>NUCLEOTIDE SEQUENCE</scope>
    <source>
        <strain evidence="1">TFB9207</strain>
    </source>
</reference>
<evidence type="ECO:0008006" key="3">
    <source>
        <dbReference type="Google" id="ProtNLM"/>
    </source>
</evidence>
<gene>
    <name evidence="1" type="ORF">F5878DRAFT_663397</name>
</gene>
<sequence length="453" mass="51309">MATQTAPVMTLYVDLLTEIFDHVLRQDDPWSQPYGPYRWKALITLTAVCAFWRSVCLGGPLLWTQIGPELHNLNIIHLHLERSDGYPLTIHYRHDPGIGDTRVLALLAQHSERWLDVTLMFPSSFCTLLSSIKGRLPLLKTLIWISGMDLDDLQNARNFPGFEVAPSLQRSHLLLPFLKEMIILPWSQLTQLTCEYVHYTSLHSTLPLMPNLSLLAVRKPVNDLVNAIIPRGVTYPQLLSLEVMDCDFQILRSLLHVFPKVDNLTIVVLEKPEPLVLDESTIALPYLSSIHLDVHRYLPGPLLSRAIQIYAPKLSELDFEVARIGDDSKERDVDLYSPRVVGESMLRFLTDLIINARCSLRTLKLAFAVDFDCAEMAALFSVTPDLEVLEIAVSHGMECIPWRSMTPALQTLPQLKTFDLYIPCTTVEPTTLSDLVAFVRSNNRLDIGFLCMD</sequence>